<feature type="compositionally biased region" description="Basic and acidic residues" evidence="1">
    <location>
        <begin position="28"/>
        <end position="39"/>
    </location>
</feature>
<comment type="caution">
    <text evidence="2">The sequence shown here is derived from an EMBL/GenBank/DDBJ whole genome shotgun (WGS) entry which is preliminary data.</text>
</comment>
<gene>
    <name evidence="2" type="ORF">EZS28_004782</name>
</gene>
<protein>
    <submittedName>
        <fullName evidence="2">Uncharacterized protein</fullName>
    </submittedName>
</protein>
<evidence type="ECO:0000313" key="2">
    <source>
        <dbReference type="EMBL" id="KAA6399695.1"/>
    </source>
</evidence>
<name>A0A5J4WZD0_9EUKA</name>
<dbReference type="Proteomes" id="UP000324800">
    <property type="component" value="Unassembled WGS sequence"/>
</dbReference>
<dbReference type="EMBL" id="SNRW01000701">
    <property type="protein sequence ID" value="KAA6399695.1"/>
    <property type="molecule type" value="Genomic_DNA"/>
</dbReference>
<feature type="compositionally biased region" description="Low complexity" evidence="1">
    <location>
        <begin position="14"/>
        <end position="27"/>
    </location>
</feature>
<dbReference type="AlphaFoldDB" id="A0A5J4WZD0"/>
<feature type="region of interest" description="Disordered" evidence="1">
    <location>
        <begin position="1"/>
        <end position="39"/>
    </location>
</feature>
<reference evidence="2 3" key="1">
    <citation type="submission" date="2019-03" db="EMBL/GenBank/DDBJ databases">
        <title>Single cell metagenomics reveals metabolic interactions within the superorganism composed of flagellate Streblomastix strix and complex community of Bacteroidetes bacteria on its surface.</title>
        <authorList>
            <person name="Treitli S.C."/>
            <person name="Kolisko M."/>
            <person name="Husnik F."/>
            <person name="Keeling P."/>
            <person name="Hampl V."/>
        </authorList>
    </citation>
    <scope>NUCLEOTIDE SEQUENCE [LARGE SCALE GENOMIC DNA]</scope>
    <source>
        <strain evidence="2">ST1C</strain>
    </source>
</reference>
<accession>A0A5J4WZD0</accession>
<sequence>MEKERQIEFERKQQTQSQKQSQPQQSQMEKDPEVNENQIERRSELKNIISLKRSVQNTQANPNIDLNIITFTIAFIGRNTSYIKSNFTRRSTRIQGKGTELKQPKFQPYAGQKDVIERFHEIMKLIIEQEKMKPKAMQPGQYKHYPNKDGPFFFYPPKNYRPTPIPRPKDLDLSEEQWKQFDGDVREG</sequence>
<proteinExistence type="predicted"/>
<evidence type="ECO:0000256" key="1">
    <source>
        <dbReference type="SAM" id="MobiDB-lite"/>
    </source>
</evidence>
<organism evidence="2 3">
    <name type="scientific">Streblomastix strix</name>
    <dbReference type="NCBI Taxonomy" id="222440"/>
    <lineage>
        <taxon>Eukaryota</taxon>
        <taxon>Metamonada</taxon>
        <taxon>Preaxostyla</taxon>
        <taxon>Oxymonadida</taxon>
        <taxon>Streblomastigidae</taxon>
        <taxon>Streblomastix</taxon>
    </lineage>
</organism>
<feature type="compositionally biased region" description="Basic and acidic residues" evidence="1">
    <location>
        <begin position="1"/>
        <end position="13"/>
    </location>
</feature>
<evidence type="ECO:0000313" key="3">
    <source>
        <dbReference type="Proteomes" id="UP000324800"/>
    </source>
</evidence>